<evidence type="ECO:0000256" key="1">
    <source>
        <dbReference type="SAM" id="SignalP"/>
    </source>
</evidence>
<reference evidence="2 3" key="1">
    <citation type="submission" date="2018-06" db="EMBL/GenBank/DDBJ databases">
        <title>Genomic Encyclopedia of Archaeal and Bacterial Type Strains, Phase II (KMG-II): from individual species to whole genera.</title>
        <authorList>
            <person name="Goeker M."/>
        </authorList>
    </citation>
    <scope>NUCLEOTIDE SEQUENCE [LARGE SCALE GENOMIC DNA]</scope>
    <source>
        <strain evidence="2 3">DSM 27372</strain>
    </source>
</reference>
<protein>
    <submittedName>
        <fullName evidence="2">BclB C-terminal domain-containing protein</fullName>
    </submittedName>
</protein>
<dbReference type="NCBIfam" id="TIGR03721">
    <property type="entry name" value="exospore_TM"/>
    <property type="match status" value="1"/>
</dbReference>
<gene>
    <name evidence="2" type="ORF">B0O44_101117</name>
</gene>
<keyword evidence="1" id="KW-0732">Signal</keyword>
<feature type="chain" id="PRO_5016289638" evidence="1">
    <location>
        <begin position="21"/>
        <end position="395"/>
    </location>
</feature>
<evidence type="ECO:0000313" key="3">
    <source>
        <dbReference type="Proteomes" id="UP000248198"/>
    </source>
</evidence>
<name>A0A318UJL8_9SPHI</name>
<keyword evidence="3" id="KW-1185">Reference proteome</keyword>
<dbReference type="RefSeq" id="WP_110826763.1">
    <property type="nucleotide sequence ID" value="NZ_QKLU01000001.1"/>
</dbReference>
<feature type="signal peptide" evidence="1">
    <location>
        <begin position="1"/>
        <end position="20"/>
    </location>
</feature>
<dbReference type="EMBL" id="QKLU01000001">
    <property type="protein sequence ID" value="PYF76646.1"/>
    <property type="molecule type" value="Genomic_DNA"/>
</dbReference>
<organism evidence="2 3">
    <name type="scientific">Pedobacter nutrimenti</name>
    <dbReference type="NCBI Taxonomy" id="1241337"/>
    <lineage>
        <taxon>Bacteria</taxon>
        <taxon>Pseudomonadati</taxon>
        <taxon>Bacteroidota</taxon>
        <taxon>Sphingobacteriia</taxon>
        <taxon>Sphingobacteriales</taxon>
        <taxon>Sphingobacteriaceae</taxon>
        <taxon>Pedobacter</taxon>
    </lineage>
</organism>
<dbReference type="OrthoDB" id="9765957at2"/>
<accession>A0A318UJL8</accession>
<proteinExistence type="predicted"/>
<comment type="caution">
    <text evidence="2">The sequence shown here is derived from an EMBL/GenBank/DDBJ whole genome shotgun (WGS) entry which is preliminary data.</text>
</comment>
<dbReference type="Proteomes" id="UP000248198">
    <property type="component" value="Unassembled WGS sequence"/>
</dbReference>
<sequence>MKKVTSTLLLFFLFVLVSFAQTPQKINYQAVIRDASGQPVLSQAVGLRLTVQTGPAGPALYTETQTPTTNAFGLTNLQIGTGTVITGTFASIPWSTGNKFLKIEADLTGGTAYATIGTVELISVPYALNAATSSDNQWALSTGNIINNNNASVGITNIPGNLPAADAILDISATGKGVLIPRVANATAITTPSDGLLVYQTGGTKGFYFSKGGVWTKLSDAASSGTASGSIIPYASGAPVVLTTIAGGLVGTTSVVGFGSSFPGVSLLGGNIDATGITNFAFSMPSTGTIKSISAYFSNTVALSLIGTTVTITAQLYSSTTPNNTFSPIPGASVTLAPSQTGVISIGTVSNGITTGLNIPVTPETRLLMVFSATAAGLSLINTVTGYASAGVAFQ</sequence>
<dbReference type="AlphaFoldDB" id="A0A318UJL8"/>
<evidence type="ECO:0000313" key="2">
    <source>
        <dbReference type="EMBL" id="PYF76646.1"/>
    </source>
</evidence>
<dbReference type="InterPro" id="IPR021210">
    <property type="entry name" value="Exosporium_BclB"/>
</dbReference>